<sequence>MLHRKWAFRLQDMLHAAHKIGDYVEGLTFEGFLADEKTYDAVIRQLTILGEAASHVPDGCLFDDHSTPQWGDFRLLNTVET</sequence>
<evidence type="ECO:0000256" key="5">
    <source>
        <dbReference type="ARBA" id="ARBA00022801"/>
    </source>
</evidence>
<dbReference type="InterPro" id="IPR008201">
    <property type="entry name" value="HepT-like"/>
</dbReference>
<keyword evidence="3" id="KW-0540">Nuclease</keyword>
<dbReference type="PaxDb" id="584708-Apau_0468"/>
<dbReference type="GO" id="GO:0000166">
    <property type="term" value="F:nucleotide binding"/>
    <property type="evidence" value="ECO:0007669"/>
    <property type="project" value="UniProtKB-KW"/>
</dbReference>
<dbReference type="eggNOG" id="COG2361">
    <property type="taxonomic scope" value="Bacteria"/>
</dbReference>
<evidence type="ECO:0000256" key="1">
    <source>
        <dbReference type="ARBA" id="ARBA00022553"/>
    </source>
</evidence>
<evidence type="ECO:0000256" key="3">
    <source>
        <dbReference type="ARBA" id="ARBA00022722"/>
    </source>
</evidence>
<dbReference type="STRING" id="584708.Apau_0468"/>
<protein>
    <recommendedName>
        <fullName evidence="8">DUF86 domain-containing protein</fullName>
    </recommendedName>
</protein>
<gene>
    <name evidence="6" type="ORF">Apau_0468</name>
</gene>
<dbReference type="GO" id="GO:0110001">
    <property type="term" value="C:toxin-antitoxin complex"/>
    <property type="evidence" value="ECO:0007669"/>
    <property type="project" value="InterPro"/>
</dbReference>
<dbReference type="RefSeq" id="WP_006300055.1">
    <property type="nucleotide sequence ID" value="NZ_CM001022.1"/>
</dbReference>
<dbReference type="AlphaFoldDB" id="E3CZX0"/>
<dbReference type="Pfam" id="PF01934">
    <property type="entry name" value="HepT-like"/>
    <property type="match status" value="1"/>
</dbReference>
<keyword evidence="2" id="KW-1277">Toxin-antitoxin system</keyword>
<evidence type="ECO:0000313" key="6">
    <source>
        <dbReference type="EMBL" id="EFQ22902.1"/>
    </source>
</evidence>
<dbReference type="GO" id="GO:0016787">
    <property type="term" value="F:hydrolase activity"/>
    <property type="evidence" value="ECO:0007669"/>
    <property type="project" value="UniProtKB-KW"/>
</dbReference>
<dbReference type="EMBL" id="CM001022">
    <property type="protein sequence ID" value="EFQ22902.1"/>
    <property type="molecule type" value="Genomic_DNA"/>
</dbReference>
<dbReference type="GO" id="GO:0004540">
    <property type="term" value="F:RNA nuclease activity"/>
    <property type="evidence" value="ECO:0007669"/>
    <property type="project" value="InterPro"/>
</dbReference>
<dbReference type="HOGENOM" id="CLU_142825_4_1_0"/>
<dbReference type="PANTHER" id="PTHR34139:SF1">
    <property type="entry name" value="RNASE MJ1380-RELATED"/>
    <property type="match status" value="1"/>
</dbReference>
<keyword evidence="5" id="KW-0378">Hydrolase</keyword>
<organism evidence="6 7">
    <name type="scientific">Aminomonas paucivorans DSM 12260</name>
    <dbReference type="NCBI Taxonomy" id="584708"/>
    <lineage>
        <taxon>Bacteria</taxon>
        <taxon>Thermotogati</taxon>
        <taxon>Synergistota</taxon>
        <taxon>Synergistia</taxon>
        <taxon>Synergistales</taxon>
        <taxon>Synergistaceae</taxon>
        <taxon>Aminomonas</taxon>
    </lineage>
</organism>
<accession>E3CZX0</accession>
<evidence type="ECO:0008006" key="8">
    <source>
        <dbReference type="Google" id="ProtNLM"/>
    </source>
</evidence>
<keyword evidence="4" id="KW-0547">Nucleotide-binding</keyword>
<dbReference type="PANTHER" id="PTHR34139">
    <property type="entry name" value="UPF0331 PROTEIN MJ0127"/>
    <property type="match status" value="1"/>
</dbReference>
<evidence type="ECO:0000256" key="4">
    <source>
        <dbReference type="ARBA" id="ARBA00022741"/>
    </source>
</evidence>
<keyword evidence="7" id="KW-1185">Reference proteome</keyword>
<name>E3CZX0_9BACT</name>
<reference evidence="6 7" key="1">
    <citation type="journal article" date="2010" name="Stand. Genomic Sci.">
        <title>Non-contiguous finished genome sequence of Aminomonas paucivorans type strain (GLU-3).</title>
        <authorList>
            <person name="Pitluck S."/>
            <person name="Yasawong M."/>
            <person name="Held B."/>
            <person name="Lapidus A."/>
            <person name="Nolan M."/>
            <person name="Copeland A."/>
            <person name="Lucas S."/>
            <person name="Del Rio T.G."/>
            <person name="Tice H."/>
            <person name="Cheng J.F."/>
            <person name="Chertkov O."/>
            <person name="Goodwin L."/>
            <person name="Tapia R."/>
            <person name="Han C."/>
            <person name="Liolios K."/>
            <person name="Ivanova N."/>
            <person name="Mavromatis K."/>
            <person name="Ovchinnikova G."/>
            <person name="Pati A."/>
            <person name="Chen A."/>
            <person name="Palaniappan K."/>
            <person name="Land M."/>
            <person name="Hauser L."/>
            <person name="Chang Y.J."/>
            <person name="Jeffries C.D."/>
            <person name="Pukall R."/>
            <person name="Spring S."/>
            <person name="Rohde M."/>
            <person name="Sikorski J."/>
            <person name="Goker M."/>
            <person name="Woyke T."/>
            <person name="Bristow J."/>
            <person name="Eisen J.A."/>
            <person name="Markowitz V."/>
            <person name="Hugenholtz P."/>
            <person name="Kyrpides N.C."/>
            <person name="Klenk H.P."/>
        </authorList>
    </citation>
    <scope>NUCLEOTIDE SEQUENCE [LARGE SCALE GENOMIC DNA]</scope>
    <source>
        <strain evidence="6 7">DSM 12260</strain>
    </source>
</reference>
<keyword evidence="1" id="KW-0597">Phosphoprotein</keyword>
<evidence type="ECO:0000313" key="7">
    <source>
        <dbReference type="Proteomes" id="UP000005096"/>
    </source>
</evidence>
<proteinExistence type="predicted"/>
<dbReference type="Proteomes" id="UP000005096">
    <property type="component" value="Chromosome"/>
</dbReference>
<dbReference type="InterPro" id="IPR051813">
    <property type="entry name" value="HepT_RNase_toxin"/>
</dbReference>
<evidence type="ECO:0000256" key="2">
    <source>
        <dbReference type="ARBA" id="ARBA00022649"/>
    </source>
</evidence>